<reference evidence="8 9" key="1">
    <citation type="submission" date="2019-07" db="EMBL/GenBank/DDBJ databases">
        <title>Qingshengfaniella alkalisoli gen. nov., sp. nov., isolated from saline soil.</title>
        <authorList>
            <person name="Xu L."/>
            <person name="Huang X.-X."/>
            <person name="Sun J.-Q."/>
        </authorList>
    </citation>
    <scope>NUCLEOTIDE SEQUENCE [LARGE SCALE GENOMIC DNA]</scope>
    <source>
        <strain evidence="8 9">DSM 27279</strain>
    </source>
</reference>
<dbReference type="InterPro" id="IPR050859">
    <property type="entry name" value="Class-I_PLP-dep_aminotransf"/>
</dbReference>
<keyword evidence="6" id="KW-0663">Pyridoxal phosphate</keyword>
<evidence type="ECO:0000256" key="5">
    <source>
        <dbReference type="ARBA" id="ARBA00022679"/>
    </source>
</evidence>
<dbReference type="CDD" id="cd00609">
    <property type="entry name" value="AAT_like"/>
    <property type="match status" value="1"/>
</dbReference>
<evidence type="ECO:0000313" key="9">
    <source>
        <dbReference type="Proteomes" id="UP000318405"/>
    </source>
</evidence>
<comment type="caution">
    <text evidence="8">The sequence shown here is derived from an EMBL/GenBank/DDBJ whole genome shotgun (WGS) entry which is preliminary data.</text>
</comment>
<gene>
    <name evidence="8" type="ORF">FOZ76_01245</name>
</gene>
<dbReference type="GO" id="GO:0030170">
    <property type="term" value="F:pyridoxal phosphate binding"/>
    <property type="evidence" value="ECO:0007669"/>
    <property type="project" value="InterPro"/>
</dbReference>
<organism evidence="8 9">
    <name type="scientific">Verticiella sediminum</name>
    <dbReference type="NCBI Taxonomy" id="1247510"/>
    <lineage>
        <taxon>Bacteria</taxon>
        <taxon>Pseudomonadati</taxon>
        <taxon>Pseudomonadota</taxon>
        <taxon>Betaproteobacteria</taxon>
        <taxon>Burkholderiales</taxon>
        <taxon>Alcaligenaceae</taxon>
        <taxon>Verticiella</taxon>
    </lineage>
</organism>
<dbReference type="Gene3D" id="3.40.640.10">
    <property type="entry name" value="Type I PLP-dependent aspartate aminotransferase-like (Major domain)"/>
    <property type="match status" value="1"/>
</dbReference>
<dbReference type="InterPro" id="IPR004839">
    <property type="entry name" value="Aminotransferase_I/II_large"/>
</dbReference>
<dbReference type="InterPro" id="IPR015422">
    <property type="entry name" value="PyrdxlP-dep_Trfase_small"/>
</dbReference>
<proteinExistence type="inferred from homology"/>
<dbReference type="SUPFAM" id="SSF53383">
    <property type="entry name" value="PLP-dependent transferases"/>
    <property type="match status" value="1"/>
</dbReference>
<comment type="cofactor">
    <cofactor evidence="1">
        <name>pyridoxal 5'-phosphate</name>
        <dbReference type="ChEBI" id="CHEBI:597326"/>
    </cofactor>
</comment>
<dbReference type="RefSeq" id="WP_143946299.1">
    <property type="nucleotide sequence ID" value="NZ_BAABMB010000001.1"/>
</dbReference>
<keyword evidence="4 8" id="KW-0032">Aminotransferase</keyword>
<name>A0A556B1F1_9BURK</name>
<keyword evidence="5 8" id="KW-0808">Transferase</keyword>
<accession>A0A556B1F1</accession>
<dbReference type="Gene3D" id="3.90.1150.10">
    <property type="entry name" value="Aspartate Aminotransferase, domain 1"/>
    <property type="match status" value="1"/>
</dbReference>
<dbReference type="Proteomes" id="UP000318405">
    <property type="component" value="Unassembled WGS sequence"/>
</dbReference>
<dbReference type="EMBL" id="VLTJ01000002">
    <property type="protein sequence ID" value="TSH99021.1"/>
    <property type="molecule type" value="Genomic_DNA"/>
</dbReference>
<evidence type="ECO:0000256" key="4">
    <source>
        <dbReference type="ARBA" id="ARBA00022576"/>
    </source>
</evidence>
<evidence type="ECO:0000259" key="7">
    <source>
        <dbReference type="Pfam" id="PF00155"/>
    </source>
</evidence>
<evidence type="ECO:0000313" key="8">
    <source>
        <dbReference type="EMBL" id="TSH99021.1"/>
    </source>
</evidence>
<dbReference type="AlphaFoldDB" id="A0A556B1F1"/>
<evidence type="ECO:0000256" key="2">
    <source>
        <dbReference type="ARBA" id="ARBA00007441"/>
    </source>
</evidence>
<protein>
    <submittedName>
        <fullName evidence="8">PLP-dependent aminotransferase family protein</fullName>
    </submittedName>
</protein>
<dbReference type="PANTHER" id="PTHR42790:SF19">
    <property type="entry name" value="KYNURENINE_ALPHA-AMINOADIPATE AMINOTRANSFERASE, MITOCHONDRIAL"/>
    <property type="match status" value="1"/>
</dbReference>
<feature type="domain" description="Aminotransferase class I/classII large" evidence="7">
    <location>
        <begin position="53"/>
        <end position="392"/>
    </location>
</feature>
<evidence type="ECO:0000256" key="3">
    <source>
        <dbReference type="ARBA" id="ARBA00011738"/>
    </source>
</evidence>
<dbReference type="InterPro" id="IPR015421">
    <property type="entry name" value="PyrdxlP-dep_Trfase_major"/>
</dbReference>
<comment type="subunit">
    <text evidence="3">Homodimer.</text>
</comment>
<evidence type="ECO:0000256" key="6">
    <source>
        <dbReference type="ARBA" id="ARBA00022898"/>
    </source>
</evidence>
<dbReference type="OrthoDB" id="9804020at2"/>
<dbReference type="PANTHER" id="PTHR42790">
    <property type="entry name" value="AMINOTRANSFERASE"/>
    <property type="match status" value="1"/>
</dbReference>
<dbReference type="GO" id="GO:1901605">
    <property type="term" value="P:alpha-amino acid metabolic process"/>
    <property type="evidence" value="ECO:0007669"/>
    <property type="project" value="TreeGrafter"/>
</dbReference>
<keyword evidence="9" id="KW-1185">Reference proteome</keyword>
<dbReference type="FunFam" id="3.40.640.10:FF:000053">
    <property type="entry name" value="Aminotransferase, class I"/>
    <property type="match status" value="1"/>
</dbReference>
<sequence>MSFAFAERYREPAGSPIRELFPYLSLPGMISFAGGYPSAGLFDAEGLRVAAGNALLEAGASLQYGPTQGDPLLVQALVQACGARGIACAPADVLVTTGSQQAFDLLVRTGIDPGDVVCVESPTYPAVLQTLRLAGARIQDVPVDAEGLDVDALADWLRGCAPADRPKLVYTVPTFSNPSGTTLSPARREALVALAREYGFLIVEDDPYSELRFAGAPVASLYRVGAAAGGGDNPVIYLSSLSKTVAPALRIGWMVGRADVLRRCTVAKQTADLCTSGLAQRIAAAYLDSGRYAPTVARACAEYAARMRAMMQALRADLAEWLDAVEPAGGMFVWARARRPLDAERLFKAAVEARVLFVPGKAFRAVPTSGTALRLSFAASGVEAIEEGMRRLGQALRTVPG</sequence>
<dbReference type="GO" id="GO:0008483">
    <property type="term" value="F:transaminase activity"/>
    <property type="evidence" value="ECO:0007669"/>
    <property type="project" value="UniProtKB-KW"/>
</dbReference>
<dbReference type="Pfam" id="PF00155">
    <property type="entry name" value="Aminotran_1_2"/>
    <property type="match status" value="1"/>
</dbReference>
<dbReference type="InterPro" id="IPR015424">
    <property type="entry name" value="PyrdxlP-dep_Trfase"/>
</dbReference>
<comment type="similarity">
    <text evidence="2">Belongs to the class-I pyridoxal-phosphate-dependent aminotransferase family.</text>
</comment>
<evidence type="ECO:0000256" key="1">
    <source>
        <dbReference type="ARBA" id="ARBA00001933"/>
    </source>
</evidence>